<dbReference type="InterPro" id="IPR010364">
    <property type="entry name" value="Uncharacterised_IM_CreD"/>
</dbReference>
<name>A0A7C3C2B3_9PROT</name>
<dbReference type="PANTHER" id="PTHR30092:SF0">
    <property type="entry name" value="INNER MEMBRANE PROTEIN CRED"/>
    <property type="match status" value="1"/>
</dbReference>
<organism evidence="2">
    <name type="scientific">Hellea balneolensis</name>
    <dbReference type="NCBI Taxonomy" id="287478"/>
    <lineage>
        <taxon>Bacteria</taxon>
        <taxon>Pseudomonadati</taxon>
        <taxon>Pseudomonadota</taxon>
        <taxon>Alphaproteobacteria</taxon>
        <taxon>Maricaulales</taxon>
        <taxon>Robiginitomaculaceae</taxon>
        <taxon>Hellea</taxon>
    </lineage>
</organism>
<dbReference type="Pfam" id="PF06123">
    <property type="entry name" value="CreD"/>
    <property type="match status" value="1"/>
</dbReference>
<sequence>MSQSNQILKSLPGFNGGRSVGLKLLLVCFLVLLMAIPILFIANISFERSGRAKGVRAEISQRYGGPQTVLGPVLSVPYGIKDGNGKISAYGEFVVFAEQGRVDVQNLETKIRKRSLFKVPTWQANVVFDADFKIPDKNLMA</sequence>
<evidence type="ECO:0000256" key="1">
    <source>
        <dbReference type="SAM" id="Phobius"/>
    </source>
</evidence>
<dbReference type="PANTHER" id="PTHR30092">
    <property type="entry name" value="INNER MEMBRANE PROTEIN CRED"/>
    <property type="match status" value="1"/>
</dbReference>
<keyword evidence="1" id="KW-1133">Transmembrane helix</keyword>
<feature type="transmembrane region" description="Helical" evidence="1">
    <location>
        <begin position="20"/>
        <end position="46"/>
    </location>
</feature>
<proteinExistence type="predicted"/>
<evidence type="ECO:0000313" key="2">
    <source>
        <dbReference type="EMBL" id="HFB54447.1"/>
    </source>
</evidence>
<keyword evidence="1" id="KW-0472">Membrane</keyword>
<feature type="non-terminal residue" evidence="2">
    <location>
        <position position="141"/>
    </location>
</feature>
<protein>
    <submittedName>
        <fullName evidence="2">Cell envelope integrity protein CreD</fullName>
    </submittedName>
</protein>
<dbReference type="AlphaFoldDB" id="A0A7C3C2B3"/>
<dbReference type="Proteomes" id="UP000886042">
    <property type="component" value="Unassembled WGS sequence"/>
</dbReference>
<gene>
    <name evidence="2" type="ORF">ENJ46_00865</name>
</gene>
<dbReference type="EMBL" id="DRMN01000059">
    <property type="protein sequence ID" value="HFB54447.1"/>
    <property type="molecule type" value="Genomic_DNA"/>
</dbReference>
<reference evidence="2" key="1">
    <citation type="journal article" date="2020" name="mSystems">
        <title>Genome- and Community-Level Interaction Insights into Carbon Utilization and Element Cycling Functions of Hydrothermarchaeota in Hydrothermal Sediment.</title>
        <authorList>
            <person name="Zhou Z."/>
            <person name="Liu Y."/>
            <person name="Xu W."/>
            <person name="Pan J."/>
            <person name="Luo Z.H."/>
            <person name="Li M."/>
        </authorList>
    </citation>
    <scope>NUCLEOTIDE SEQUENCE [LARGE SCALE GENOMIC DNA]</scope>
    <source>
        <strain evidence="2">HyVt-489</strain>
    </source>
</reference>
<keyword evidence="1" id="KW-0812">Transmembrane</keyword>
<accession>A0A7C3C2B3</accession>
<dbReference type="GO" id="GO:0005886">
    <property type="term" value="C:plasma membrane"/>
    <property type="evidence" value="ECO:0007669"/>
    <property type="project" value="TreeGrafter"/>
</dbReference>
<comment type="caution">
    <text evidence="2">The sequence shown here is derived from an EMBL/GenBank/DDBJ whole genome shotgun (WGS) entry which is preliminary data.</text>
</comment>